<comment type="caution">
    <text evidence="1">The sequence shown here is derived from an EMBL/GenBank/DDBJ whole genome shotgun (WGS) entry which is preliminary data.</text>
</comment>
<organism evidence="1 2">
    <name type="scientific">Citrus sinensis</name>
    <name type="common">Sweet orange</name>
    <name type="synonym">Citrus aurantium var. sinensis</name>
    <dbReference type="NCBI Taxonomy" id="2711"/>
    <lineage>
        <taxon>Eukaryota</taxon>
        <taxon>Viridiplantae</taxon>
        <taxon>Streptophyta</taxon>
        <taxon>Embryophyta</taxon>
        <taxon>Tracheophyta</taxon>
        <taxon>Spermatophyta</taxon>
        <taxon>Magnoliopsida</taxon>
        <taxon>eudicotyledons</taxon>
        <taxon>Gunneridae</taxon>
        <taxon>Pentapetalae</taxon>
        <taxon>rosids</taxon>
        <taxon>malvids</taxon>
        <taxon>Sapindales</taxon>
        <taxon>Rutaceae</taxon>
        <taxon>Aurantioideae</taxon>
        <taxon>Citrus</taxon>
    </lineage>
</organism>
<accession>A0ACB8J0I0</accession>
<dbReference type="Proteomes" id="UP000829398">
    <property type="component" value="Chromosome 7"/>
</dbReference>
<gene>
    <name evidence="1" type="ORF">KPL71_019631</name>
</gene>
<evidence type="ECO:0000313" key="1">
    <source>
        <dbReference type="EMBL" id="KAH9711051.1"/>
    </source>
</evidence>
<keyword evidence="2" id="KW-1185">Reference proteome</keyword>
<name>A0ACB8J0I0_CITSI</name>
<reference evidence="2" key="1">
    <citation type="journal article" date="2023" name="Hortic. Res.">
        <title>A chromosome-level phased genome enabling allele-level studies in sweet orange: a case study on citrus Huanglongbing tolerance.</title>
        <authorList>
            <person name="Wu B."/>
            <person name="Yu Q."/>
            <person name="Deng Z."/>
            <person name="Duan Y."/>
            <person name="Luo F."/>
            <person name="Gmitter F. Jr."/>
        </authorList>
    </citation>
    <scope>NUCLEOTIDE SEQUENCE [LARGE SCALE GENOMIC DNA]</scope>
    <source>
        <strain evidence="2">cv. Valencia</strain>
    </source>
</reference>
<protein>
    <submittedName>
        <fullName evidence="1">RNA demethylase ALKBH9B</fullName>
    </submittedName>
</protein>
<dbReference type="EMBL" id="CM039176">
    <property type="protein sequence ID" value="KAH9711051.1"/>
    <property type="molecule type" value="Genomic_DNA"/>
</dbReference>
<sequence length="551" mass="61811">MNNNDLNRVKKEDPFLIQYQSSELRIASEFLTTWLPFLCRDLCHNCSKTLSDRIHSLNPELDGGEREFANVVKNRASTSENNVDSGSMNDNCDNCDTNSLGSWKDAAETNSMGSWKDGTNGGSEPDQEASASSGLAFESHLAETPSPRMSWADMAQEDELEEEGEEEQRKVNKQVNDGVNVLKEESSVSKVVQKPMLSREEREHMRFMHVRRKKDFICLEKIKGKIVNILAGLELHEGIFSAAEQKRIVDFVHTLNEMGTKGELKEKTYSAPKKWMRGKGRITIQFGCCYNYATDKNGNPPGILQNEPVDPLPHLFKVIIRRLVKWHVLPPTCVPDSCIVNIYEEGDCIPPHIDNHDFVRPFCTVSFLSECNIVFGSNLKVVGAGEFAGSIPIALPVGSVLVLNGNAADVAKHCVPAVPTKRISITFRKMDESKRPFGFVPEPDLQGIQPLPYDAEKPKIFKSDGLAKKQRVRREPKMDGREHGERSDARSQHHYPGRYQRRPTDKPRVILGFEEAAEKEVVAFIPVICGDACLKHTYLILTISTSLCVTE</sequence>
<evidence type="ECO:0000313" key="2">
    <source>
        <dbReference type="Proteomes" id="UP000829398"/>
    </source>
</evidence>
<proteinExistence type="predicted"/>